<feature type="transmembrane region" description="Helical" evidence="1">
    <location>
        <begin position="174"/>
        <end position="192"/>
    </location>
</feature>
<name>A0A8J2TR92_9BACI</name>
<dbReference type="NCBIfam" id="TIGR00779">
    <property type="entry name" value="cad"/>
    <property type="match status" value="1"/>
</dbReference>
<organism evidence="2 3">
    <name type="scientific">Compostibacillus humi</name>
    <dbReference type="NCBI Taxonomy" id="1245525"/>
    <lineage>
        <taxon>Bacteria</taxon>
        <taxon>Bacillati</taxon>
        <taxon>Bacillota</taxon>
        <taxon>Bacilli</taxon>
        <taxon>Bacillales</taxon>
        <taxon>Bacillaceae</taxon>
        <taxon>Compostibacillus</taxon>
    </lineage>
</organism>
<evidence type="ECO:0000256" key="1">
    <source>
        <dbReference type="SAM" id="Phobius"/>
    </source>
</evidence>
<reference evidence="2" key="2">
    <citation type="submission" date="2020-09" db="EMBL/GenBank/DDBJ databases">
        <authorList>
            <person name="Sun Q."/>
            <person name="Zhou Y."/>
        </authorList>
    </citation>
    <scope>NUCLEOTIDE SEQUENCE</scope>
    <source>
        <strain evidence="2">CGMCC 1.12360</strain>
    </source>
</reference>
<comment type="caution">
    <text evidence="2">The sequence shown here is derived from an EMBL/GenBank/DDBJ whole genome shotgun (WGS) entry which is preliminary data.</text>
</comment>
<dbReference type="InterPro" id="IPR004676">
    <property type="entry name" value="Cd-R_transporter"/>
</dbReference>
<feature type="transmembrane region" description="Helical" evidence="1">
    <location>
        <begin position="140"/>
        <end position="162"/>
    </location>
</feature>
<dbReference type="RefSeq" id="WP_188393318.1">
    <property type="nucleotide sequence ID" value="NZ_BMEV01000091.1"/>
</dbReference>
<evidence type="ECO:0000313" key="3">
    <source>
        <dbReference type="Proteomes" id="UP000602050"/>
    </source>
</evidence>
<sequence length="205" mass="23055">MITTALTAAAVYVATGIDYLIILILLFSQIKKGQAKHIWIGQYIGTAIIIAASLLVALGITWLIPQQWVLGLLGLIPLYLGIKIWIKGEEDEDESNILSLFSSNRFNKLYITVIFIVLSSSADDFSIYIPYFTVLNTVEILIASIVFFIMVGVLCYVSYRLASLDFVSEKIEKYERWIVPIVFIGLGIYIMFENGTFNALFSFLI</sequence>
<gene>
    <name evidence="2" type="ORF">GCM10010978_31120</name>
</gene>
<protein>
    <submittedName>
        <fullName evidence="2">Cadmium transporter</fullName>
    </submittedName>
</protein>
<proteinExistence type="predicted"/>
<feature type="transmembrane region" description="Helical" evidence="1">
    <location>
        <begin position="6"/>
        <end position="27"/>
    </location>
</feature>
<keyword evidence="3" id="KW-1185">Reference proteome</keyword>
<reference evidence="2" key="1">
    <citation type="journal article" date="2014" name="Int. J. Syst. Evol. Microbiol.">
        <title>Complete genome sequence of Corynebacterium casei LMG S-19264T (=DSM 44701T), isolated from a smear-ripened cheese.</title>
        <authorList>
            <consortium name="US DOE Joint Genome Institute (JGI-PGF)"/>
            <person name="Walter F."/>
            <person name="Albersmeier A."/>
            <person name="Kalinowski J."/>
            <person name="Ruckert C."/>
        </authorList>
    </citation>
    <scope>NUCLEOTIDE SEQUENCE</scope>
    <source>
        <strain evidence="2">CGMCC 1.12360</strain>
    </source>
</reference>
<keyword evidence="1" id="KW-0472">Membrane</keyword>
<dbReference type="Proteomes" id="UP000602050">
    <property type="component" value="Unassembled WGS sequence"/>
</dbReference>
<feature type="transmembrane region" description="Helical" evidence="1">
    <location>
        <begin position="68"/>
        <end position="86"/>
    </location>
</feature>
<accession>A0A8J2TR92</accession>
<dbReference type="EMBL" id="BMEV01000091">
    <property type="protein sequence ID" value="GFZ89544.1"/>
    <property type="molecule type" value="Genomic_DNA"/>
</dbReference>
<evidence type="ECO:0000313" key="2">
    <source>
        <dbReference type="EMBL" id="GFZ89544.1"/>
    </source>
</evidence>
<dbReference type="Pfam" id="PF03596">
    <property type="entry name" value="Cad"/>
    <property type="match status" value="1"/>
</dbReference>
<feature type="transmembrane region" description="Helical" evidence="1">
    <location>
        <begin position="39"/>
        <end position="62"/>
    </location>
</feature>
<keyword evidence="1" id="KW-0812">Transmembrane</keyword>
<dbReference type="AlphaFoldDB" id="A0A8J2TR92"/>
<feature type="transmembrane region" description="Helical" evidence="1">
    <location>
        <begin position="107"/>
        <end position="128"/>
    </location>
</feature>
<keyword evidence="1" id="KW-1133">Transmembrane helix</keyword>